<gene>
    <name evidence="2" type="ORF">IMCC3135_29405</name>
</gene>
<dbReference type="Pfam" id="PF11871">
    <property type="entry name" value="DUF3391"/>
    <property type="match status" value="1"/>
</dbReference>
<keyword evidence="3" id="KW-1185">Reference proteome</keyword>
<dbReference type="EMBL" id="CP018632">
    <property type="protein sequence ID" value="ASJ75931.1"/>
    <property type="molecule type" value="Genomic_DNA"/>
</dbReference>
<evidence type="ECO:0000259" key="1">
    <source>
        <dbReference type="Pfam" id="PF11871"/>
    </source>
</evidence>
<evidence type="ECO:0000313" key="3">
    <source>
        <dbReference type="Proteomes" id="UP000250079"/>
    </source>
</evidence>
<dbReference type="InterPro" id="IPR021812">
    <property type="entry name" value="DUF3391"/>
</dbReference>
<dbReference type="Proteomes" id="UP000250079">
    <property type="component" value="Chromosome"/>
</dbReference>
<protein>
    <recommendedName>
        <fullName evidence="1">DUF3391 domain-containing protein</fullName>
    </recommendedName>
</protein>
<name>A0A2Z2P0R4_9GAMM</name>
<feature type="domain" description="DUF3391" evidence="1">
    <location>
        <begin position="26"/>
        <end position="78"/>
    </location>
</feature>
<dbReference type="OrthoDB" id="9764808at2"/>
<evidence type="ECO:0000313" key="2">
    <source>
        <dbReference type="EMBL" id="ASJ75931.1"/>
    </source>
</evidence>
<organism evidence="2 3">
    <name type="scientific">Granulosicoccus antarcticus IMCC3135</name>
    <dbReference type="NCBI Taxonomy" id="1192854"/>
    <lineage>
        <taxon>Bacteria</taxon>
        <taxon>Pseudomonadati</taxon>
        <taxon>Pseudomonadota</taxon>
        <taxon>Gammaproteobacteria</taxon>
        <taxon>Chromatiales</taxon>
        <taxon>Granulosicoccaceae</taxon>
        <taxon>Granulosicoccus</taxon>
    </lineage>
</organism>
<sequence length="97" mass="11249">MKLNRQSVLRHADTVSTRVVTESRWIHHNQLELGMYVNQLDRPWEETSFMFQGFKIDSYDLLRQVQDSSEYVNVQTQKLAKIASGSGLSGLKVVRNH</sequence>
<accession>A0A2Z2P0R4</accession>
<dbReference type="RefSeq" id="WP_088920768.1">
    <property type="nucleotide sequence ID" value="NZ_CP018632.1"/>
</dbReference>
<proteinExistence type="predicted"/>
<dbReference type="KEGG" id="gai:IMCC3135_29405"/>
<reference evidence="2 3" key="1">
    <citation type="submission" date="2016-12" db="EMBL/GenBank/DDBJ databases">
        <authorList>
            <person name="Song W.-J."/>
            <person name="Kurnit D.M."/>
        </authorList>
    </citation>
    <scope>NUCLEOTIDE SEQUENCE [LARGE SCALE GENOMIC DNA]</scope>
    <source>
        <strain evidence="2 3">IMCC3135</strain>
    </source>
</reference>
<dbReference type="AlphaFoldDB" id="A0A2Z2P0R4"/>